<dbReference type="Proteomes" id="UP000479000">
    <property type="component" value="Unassembled WGS sequence"/>
</dbReference>
<gene>
    <name evidence="1" type="ORF">NTEN_LOCUS21553</name>
</gene>
<dbReference type="EMBL" id="CADCXU010031557">
    <property type="protein sequence ID" value="CAB0017563.1"/>
    <property type="molecule type" value="Genomic_DNA"/>
</dbReference>
<protein>
    <submittedName>
        <fullName evidence="1">Uncharacterized protein</fullName>
    </submittedName>
</protein>
<feature type="non-terminal residue" evidence="1">
    <location>
        <position position="65"/>
    </location>
</feature>
<reference evidence="1 2" key="1">
    <citation type="submission" date="2020-02" db="EMBL/GenBank/DDBJ databases">
        <authorList>
            <person name="Ferguson B K."/>
        </authorList>
    </citation>
    <scope>NUCLEOTIDE SEQUENCE [LARGE SCALE GENOMIC DNA]</scope>
</reference>
<evidence type="ECO:0000313" key="2">
    <source>
        <dbReference type="Proteomes" id="UP000479000"/>
    </source>
</evidence>
<dbReference type="AlphaFoldDB" id="A0A6H5HIP1"/>
<evidence type="ECO:0000313" key="1">
    <source>
        <dbReference type="EMBL" id="CAB0017563.1"/>
    </source>
</evidence>
<name>A0A6H5HIP1_9HEMI</name>
<sequence length="65" mass="7565">MQIIQRQVALLHSYTSGIRRRTLKCAYIGFWERCPAKFARCLMNYVNSESTRSSAKPMYVSMSRA</sequence>
<keyword evidence="2" id="KW-1185">Reference proteome</keyword>
<organism evidence="1 2">
    <name type="scientific">Nesidiocoris tenuis</name>
    <dbReference type="NCBI Taxonomy" id="355587"/>
    <lineage>
        <taxon>Eukaryota</taxon>
        <taxon>Metazoa</taxon>
        <taxon>Ecdysozoa</taxon>
        <taxon>Arthropoda</taxon>
        <taxon>Hexapoda</taxon>
        <taxon>Insecta</taxon>
        <taxon>Pterygota</taxon>
        <taxon>Neoptera</taxon>
        <taxon>Paraneoptera</taxon>
        <taxon>Hemiptera</taxon>
        <taxon>Heteroptera</taxon>
        <taxon>Panheteroptera</taxon>
        <taxon>Cimicomorpha</taxon>
        <taxon>Miridae</taxon>
        <taxon>Dicyphina</taxon>
        <taxon>Nesidiocoris</taxon>
    </lineage>
</organism>
<accession>A0A6H5HIP1</accession>
<proteinExistence type="predicted"/>